<dbReference type="InterPro" id="IPR050268">
    <property type="entry name" value="NADH-dep_flavin_reductase"/>
</dbReference>
<keyword evidence="1" id="KW-0560">Oxidoreductase</keyword>
<evidence type="ECO:0000256" key="2">
    <source>
        <dbReference type="SAM" id="SignalP"/>
    </source>
</evidence>
<keyword evidence="2" id="KW-0732">Signal</keyword>
<dbReference type="STRING" id="306902.C4XY10"/>
<feature type="domain" description="Flavin reductase like" evidence="3">
    <location>
        <begin position="76"/>
        <end position="264"/>
    </location>
</feature>
<dbReference type="AlphaFoldDB" id="C4XY10"/>
<dbReference type="PANTHER" id="PTHR30466">
    <property type="entry name" value="FLAVIN REDUCTASE"/>
    <property type="match status" value="1"/>
</dbReference>
<evidence type="ECO:0000313" key="5">
    <source>
        <dbReference type="Proteomes" id="UP000007703"/>
    </source>
</evidence>
<dbReference type="EMBL" id="CH408076">
    <property type="protein sequence ID" value="EEQ36710.1"/>
    <property type="molecule type" value="Genomic_DNA"/>
</dbReference>
<accession>C4XY10</accession>
<dbReference type="GeneID" id="8500421"/>
<dbReference type="GO" id="GO:0010181">
    <property type="term" value="F:FMN binding"/>
    <property type="evidence" value="ECO:0007669"/>
    <property type="project" value="InterPro"/>
</dbReference>
<dbReference type="VEuPathDB" id="FungiDB:CLUG_00833"/>
<dbReference type="OrthoDB" id="2015405at2759"/>
<dbReference type="InParanoid" id="C4XY10"/>
<dbReference type="InterPro" id="IPR012349">
    <property type="entry name" value="Split_barrel_FMN-bd"/>
</dbReference>
<feature type="signal peptide" evidence="2">
    <location>
        <begin position="1"/>
        <end position="21"/>
    </location>
</feature>
<dbReference type="Proteomes" id="UP000007703">
    <property type="component" value="Unassembled WGS sequence"/>
</dbReference>
<dbReference type="Gene3D" id="2.30.110.10">
    <property type="entry name" value="Electron Transport, Fmn-binding Protein, Chain A"/>
    <property type="match status" value="1"/>
</dbReference>
<dbReference type="OMA" id="GDHEIWV"/>
<dbReference type="SUPFAM" id="SSF50475">
    <property type="entry name" value="FMN-binding split barrel"/>
    <property type="match status" value="1"/>
</dbReference>
<evidence type="ECO:0000256" key="1">
    <source>
        <dbReference type="ARBA" id="ARBA00023002"/>
    </source>
</evidence>
<proteinExistence type="predicted"/>
<dbReference type="PANTHER" id="PTHR30466:SF1">
    <property type="entry name" value="FMN REDUCTASE (NADH) RUTF"/>
    <property type="match status" value="1"/>
</dbReference>
<dbReference type="KEGG" id="clu:CLUG_00833"/>
<dbReference type="HOGENOM" id="CLU_1023091_0_0_1"/>
<dbReference type="GO" id="GO:0042602">
    <property type="term" value="F:riboflavin reductase (NADPH) activity"/>
    <property type="evidence" value="ECO:0007669"/>
    <property type="project" value="TreeGrafter"/>
</dbReference>
<organism evidence="4 5">
    <name type="scientific">Clavispora lusitaniae (strain ATCC 42720)</name>
    <name type="common">Yeast</name>
    <name type="synonym">Candida lusitaniae</name>
    <dbReference type="NCBI Taxonomy" id="306902"/>
    <lineage>
        <taxon>Eukaryota</taxon>
        <taxon>Fungi</taxon>
        <taxon>Dikarya</taxon>
        <taxon>Ascomycota</taxon>
        <taxon>Saccharomycotina</taxon>
        <taxon>Pichiomycetes</taxon>
        <taxon>Metschnikowiaceae</taxon>
        <taxon>Clavispora</taxon>
    </lineage>
</organism>
<reference evidence="4 5" key="1">
    <citation type="journal article" date="2009" name="Nature">
        <title>Evolution of pathogenicity and sexual reproduction in eight Candida genomes.</title>
        <authorList>
            <person name="Butler G."/>
            <person name="Rasmussen M.D."/>
            <person name="Lin M.F."/>
            <person name="Santos M.A."/>
            <person name="Sakthikumar S."/>
            <person name="Munro C.A."/>
            <person name="Rheinbay E."/>
            <person name="Grabherr M."/>
            <person name="Forche A."/>
            <person name="Reedy J.L."/>
            <person name="Agrafioti I."/>
            <person name="Arnaud M.B."/>
            <person name="Bates S."/>
            <person name="Brown A.J."/>
            <person name="Brunke S."/>
            <person name="Costanzo M.C."/>
            <person name="Fitzpatrick D.A."/>
            <person name="de Groot P.W."/>
            <person name="Harris D."/>
            <person name="Hoyer L.L."/>
            <person name="Hube B."/>
            <person name="Klis F.M."/>
            <person name="Kodira C."/>
            <person name="Lennard N."/>
            <person name="Logue M.E."/>
            <person name="Martin R."/>
            <person name="Neiman A.M."/>
            <person name="Nikolaou E."/>
            <person name="Quail M.A."/>
            <person name="Quinn J."/>
            <person name="Santos M.C."/>
            <person name="Schmitzberger F.F."/>
            <person name="Sherlock G."/>
            <person name="Shah P."/>
            <person name="Silverstein K.A."/>
            <person name="Skrzypek M.S."/>
            <person name="Soll D."/>
            <person name="Staggs R."/>
            <person name="Stansfield I."/>
            <person name="Stumpf M.P."/>
            <person name="Sudbery P.E."/>
            <person name="Srikantha T."/>
            <person name="Zeng Q."/>
            <person name="Berman J."/>
            <person name="Berriman M."/>
            <person name="Heitman J."/>
            <person name="Gow N.A."/>
            <person name="Lorenz M.C."/>
            <person name="Birren B.W."/>
            <person name="Kellis M."/>
            <person name="Cuomo C.A."/>
        </authorList>
    </citation>
    <scope>NUCLEOTIDE SEQUENCE [LARGE SCALE GENOMIC DNA]</scope>
    <source>
        <strain evidence="4 5">ATCC 42720</strain>
    </source>
</reference>
<protein>
    <recommendedName>
        <fullName evidence="3">Flavin reductase like domain-containing protein</fullName>
    </recommendedName>
</protein>
<feature type="chain" id="PRO_5002946129" description="Flavin reductase like domain-containing protein" evidence="2">
    <location>
        <begin position="22"/>
        <end position="272"/>
    </location>
</feature>
<dbReference type="Pfam" id="PF01613">
    <property type="entry name" value="Flavin_Reduct"/>
    <property type="match status" value="1"/>
</dbReference>
<sequence length="272" mass="30717">MRTILHFCSSLLVRFQPLCMSHTVQDFRKTQLHIWPKGQKTKQETKHACPLPYFMFPSRTCFQASAQFKSLFRSSMSRIASQAMILTAGCENASDNLHGMTLSSVCSLSVFPRPLLQFNLHLPSYTASSLHSNGGYLCLHVMPPTEKAVFLSRIFASGVKTDPEHFESKGDDGEVFHEMTTPFSHLSPTEYYFHQIKDRKANESLKVPVLKESEVAFICQKEKVVEIDNHEIWVVGVTDILLPNSAFANSKTGGLLYFDRGFHEVGPPLRET</sequence>
<evidence type="ECO:0000313" key="4">
    <source>
        <dbReference type="EMBL" id="EEQ36710.1"/>
    </source>
</evidence>
<dbReference type="SMART" id="SM00903">
    <property type="entry name" value="Flavin_Reduct"/>
    <property type="match status" value="1"/>
</dbReference>
<dbReference type="InterPro" id="IPR002563">
    <property type="entry name" value="Flavin_Rdtase-like_dom"/>
</dbReference>
<gene>
    <name evidence="4" type="ORF">CLUG_00833</name>
</gene>
<name>C4XY10_CLAL4</name>
<evidence type="ECO:0000259" key="3">
    <source>
        <dbReference type="SMART" id="SM00903"/>
    </source>
</evidence>